<dbReference type="SUPFAM" id="SSF51735">
    <property type="entry name" value="NAD(P)-binding Rossmann-fold domains"/>
    <property type="match status" value="1"/>
</dbReference>
<comment type="caution">
    <text evidence="2">The sequence shown here is derived from an EMBL/GenBank/DDBJ whole genome shotgun (WGS) entry which is preliminary data.</text>
</comment>
<dbReference type="InterPro" id="IPR000534">
    <property type="entry name" value="Semialdehyde_DH_NAD-bd"/>
</dbReference>
<evidence type="ECO:0000313" key="2">
    <source>
        <dbReference type="EMBL" id="EJW97767.1"/>
    </source>
</evidence>
<name>J9G7L0_9ZZZZ</name>
<dbReference type="PANTHER" id="PTHR46278">
    <property type="entry name" value="DEHYDROGENASE, PUTATIVE-RELATED"/>
    <property type="match status" value="1"/>
</dbReference>
<sequence>MIKPCKVGILGATGAVGRQMIEVLEERHFPVSELRLFSSARSAGSSLLFHGHRLTI</sequence>
<dbReference type="GO" id="GO:0016620">
    <property type="term" value="F:oxidoreductase activity, acting on the aldehyde or oxo group of donors, NAD or NADP as acceptor"/>
    <property type="evidence" value="ECO:0007669"/>
    <property type="project" value="InterPro"/>
</dbReference>
<dbReference type="Pfam" id="PF01118">
    <property type="entry name" value="Semialdhyde_dh"/>
    <property type="match status" value="1"/>
</dbReference>
<evidence type="ECO:0000259" key="1">
    <source>
        <dbReference type="Pfam" id="PF01118"/>
    </source>
</evidence>
<dbReference type="PANTHER" id="PTHR46278:SF2">
    <property type="entry name" value="ASPARTATE-SEMIALDEHYDE DEHYDROGENASE"/>
    <property type="match status" value="1"/>
</dbReference>
<feature type="domain" description="Semialdehyde dehydrogenase NAD-binding" evidence="1">
    <location>
        <begin position="6"/>
        <end position="50"/>
    </location>
</feature>
<dbReference type="Gene3D" id="3.40.50.720">
    <property type="entry name" value="NAD(P)-binding Rossmann-like Domain"/>
    <property type="match status" value="1"/>
</dbReference>
<organism evidence="2">
    <name type="scientific">gut metagenome</name>
    <dbReference type="NCBI Taxonomy" id="749906"/>
    <lineage>
        <taxon>unclassified sequences</taxon>
        <taxon>metagenomes</taxon>
        <taxon>organismal metagenomes</taxon>
    </lineage>
</organism>
<dbReference type="GO" id="GO:0051287">
    <property type="term" value="F:NAD binding"/>
    <property type="evidence" value="ECO:0007669"/>
    <property type="project" value="InterPro"/>
</dbReference>
<dbReference type="AlphaFoldDB" id="J9G7L0"/>
<reference evidence="2" key="1">
    <citation type="journal article" date="2012" name="PLoS ONE">
        <title>Gene sets for utilization of primary and secondary nutrition supplies in the distal gut of endangered iberian lynx.</title>
        <authorList>
            <person name="Alcaide M."/>
            <person name="Messina E."/>
            <person name="Richter M."/>
            <person name="Bargiela R."/>
            <person name="Peplies J."/>
            <person name="Huws S.A."/>
            <person name="Newbold C.J."/>
            <person name="Golyshin P.N."/>
            <person name="Simon M.A."/>
            <person name="Lopez G."/>
            <person name="Yakimov M.M."/>
            <person name="Ferrer M."/>
        </authorList>
    </citation>
    <scope>NUCLEOTIDE SEQUENCE</scope>
</reference>
<proteinExistence type="predicted"/>
<feature type="non-terminal residue" evidence="2">
    <location>
        <position position="56"/>
    </location>
</feature>
<protein>
    <submittedName>
        <fullName evidence="2">Aspartate-semialdehyde dehydrogenase</fullName>
    </submittedName>
</protein>
<accession>J9G7L0</accession>
<dbReference type="InterPro" id="IPR036291">
    <property type="entry name" value="NAD(P)-bd_dom_sf"/>
</dbReference>
<dbReference type="EMBL" id="AMCI01004601">
    <property type="protein sequence ID" value="EJW97767.1"/>
    <property type="molecule type" value="Genomic_DNA"/>
</dbReference>
<gene>
    <name evidence="2" type="ORF">EVA_14124</name>
</gene>